<protein>
    <submittedName>
        <fullName evidence="2">Uncharacterized protein</fullName>
    </submittedName>
</protein>
<proteinExistence type="predicted"/>
<evidence type="ECO:0000313" key="2">
    <source>
        <dbReference type="EMBL" id="AVK05005.1"/>
    </source>
</evidence>
<feature type="region of interest" description="Disordered" evidence="1">
    <location>
        <begin position="18"/>
        <end position="62"/>
    </location>
</feature>
<evidence type="ECO:0000313" key="3">
    <source>
        <dbReference type="Proteomes" id="UP000238390"/>
    </source>
</evidence>
<reference evidence="2 3" key="1">
    <citation type="submission" date="2018-02" db="EMBL/GenBank/DDBJ databases">
        <title>FDA/CDC Antimicrobial Resistant Isolate Bank Genome Sequencing.</title>
        <authorList>
            <person name="Benahmed F.H."/>
            <person name="Lutgring J.D."/>
            <person name="Yoo B."/>
            <person name="Machado M."/>
            <person name="Brown A."/>
            <person name="McAllister G."/>
            <person name="Perry A."/>
            <person name="Halpin A.L."/>
            <person name="Vavikolanu K."/>
            <person name="Ott S."/>
            <person name="Zhao X."/>
            <person name="Tallon L.J."/>
            <person name="Sadzewicz L."/>
            <person name="Aluvathingal J."/>
            <person name="Nadendla S."/>
            <person name="Voskania-kordi A."/>
            <person name="Simonyan V."/>
            <person name="Patel J."/>
            <person name="Shawar R.M."/>
        </authorList>
    </citation>
    <scope>NUCLEOTIDE SEQUENCE [LARGE SCALE GENOMIC DNA]</scope>
    <source>
        <strain evidence="2 3">AR_0356</strain>
    </source>
</reference>
<name>A0A2R3ISW9_9PSED</name>
<evidence type="ECO:0000256" key="1">
    <source>
        <dbReference type="SAM" id="MobiDB-lite"/>
    </source>
</evidence>
<dbReference type="EMBL" id="CP027169">
    <property type="protein sequence ID" value="AVK05005.1"/>
    <property type="molecule type" value="Genomic_DNA"/>
</dbReference>
<dbReference type="RefSeq" id="WP_123809545.1">
    <property type="nucleotide sequence ID" value="NZ_CP020560.1"/>
</dbReference>
<gene>
    <name evidence="2" type="ORF">CSB93_4693</name>
</gene>
<dbReference type="AlphaFoldDB" id="A0A2R3ISW9"/>
<dbReference type="GeneID" id="77224199"/>
<dbReference type="Proteomes" id="UP000238390">
    <property type="component" value="Chromosome"/>
</dbReference>
<feature type="compositionally biased region" description="Pro residues" evidence="1">
    <location>
        <begin position="37"/>
        <end position="46"/>
    </location>
</feature>
<sequence length="62" mass="6408">MKKITREALAQSELAGGCCKYRSTPTNYNRTANTTPAPTPPTPPTNPGGGGGVTVPPPARWA</sequence>
<accession>A0A2R3ISW9</accession>
<organism evidence="2 3">
    <name type="scientific">Pseudomonas paraeruginosa</name>
    <dbReference type="NCBI Taxonomy" id="2994495"/>
    <lineage>
        <taxon>Bacteria</taxon>
        <taxon>Pseudomonadati</taxon>
        <taxon>Pseudomonadota</taxon>
        <taxon>Gammaproteobacteria</taxon>
        <taxon>Pseudomonadales</taxon>
        <taxon>Pseudomonadaceae</taxon>
        <taxon>Pseudomonas</taxon>
    </lineage>
</organism>
<feature type="compositionally biased region" description="Low complexity" evidence="1">
    <location>
        <begin position="24"/>
        <end position="36"/>
    </location>
</feature>
<keyword evidence="3" id="KW-1185">Reference proteome</keyword>